<accession>A0A1Y2LYS3</accession>
<feature type="compositionally biased region" description="Polar residues" evidence="6">
    <location>
        <begin position="22"/>
        <end position="33"/>
    </location>
</feature>
<comment type="subcellular location">
    <subcellularLocation>
        <location evidence="1">Membrane</location>
        <topology evidence="1">Multi-pass membrane protein</topology>
    </subcellularLocation>
</comment>
<evidence type="ECO:0000256" key="2">
    <source>
        <dbReference type="ARBA" id="ARBA00008816"/>
    </source>
</evidence>
<dbReference type="Pfam" id="PF01569">
    <property type="entry name" value="PAP2"/>
    <property type="match status" value="1"/>
</dbReference>
<comment type="similarity">
    <text evidence="2">Belongs to the PA-phosphatase related phosphoesterase family.</text>
</comment>
<feature type="transmembrane region" description="Helical" evidence="7">
    <location>
        <begin position="258"/>
        <end position="276"/>
    </location>
</feature>
<reference evidence="9 10" key="1">
    <citation type="journal article" date="2017" name="Genome Announc.">
        <title>Genome sequence of the saprophytic ascomycete Epicoccum nigrum ICMP 19927 strain isolated from New Zealand.</title>
        <authorList>
            <person name="Fokin M."/>
            <person name="Fleetwood D."/>
            <person name="Weir B.S."/>
            <person name="Villas-Boas S.G."/>
        </authorList>
    </citation>
    <scope>NUCLEOTIDE SEQUENCE [LARGE SCALE GENOMIC DNA]</scope>
    <source>
        <strain evidence="9 10">ICMP 19927</strain>
    </source>
</reference>
<feature type="compositionally biased region" description="Basic and acidic residues" evidence="6">
    <location>
        <begin position="307"/>
        <end position="324"/>
    </location>
</feature>
<evidence type="ECO:0000256" key="5">
    <source>
        <dbReference type="ARBA" id="ARBA00023136"/>
    </source>
</evidence>
<gene>
    <name evidence="9" type="ORF">B5807_07003</name>
</gene>
<evidence type="ECO:0000256" key="4">
    <source>
        <dbReference type="ARBA" id="ARBA00022989"/>
    </source>
</evidence>
<dbReference type="SUPFAM" id="SSF48317">
    <property type="entry name" value="Acid phosphatase/Vanadium-dependent haloperoxidase"/>
    <property type="match status" value="1"/>
</dbReference>
<dbReference type="InterPro" id="IPR043216">
    <property type="entry name" value="PAP-like"/>
</dbReference>
<dbReference type="EMBL" id="KZ107845">
    <property type="protein sequence ID" value="OSS48679.1"/>
    <property type="molecule type" value="Genomic_DNA"/>
</dbReference>
<dbReference type="GO" id="GO:0006644">
    <property type="term" value="P:phospholipid metabolic process"/>
    <property type="evidence" value="ECO:0007669"/>
    <property type="project" value="InterPro"/>
</dbReference>
<dbReference type="InterPro" id="IPR036938">
    <property type="entry name" value="PAP2/HPO_sf"/>
</dbReference>
<feature type="compositionally biased region" description="Low complexity" evidence="6">
    <location>
        <begin position="292"/>
        <end position="306"/>
    </location>
</feature>
<keyword evidence="5 7" id="KW-0472">Membrane</keyword>
<proteinExistence type="inferred from homology"/>
<dbReference type="STRING" id="105696.A0A1Y2LYS3"/>
<dbReference type="GO" id="GO:0016020">
    <property type="term" value="C:membrane"/>
    <property type="evidence" value="ECO:0007669"/>
    <property type="project" value="UniProtKB-SubCell"/>
</dbReference>
<evidence type="ECO:0000256" key="1">
    <source>
        <dbReference type="ARBA" id="ARBA00004141"/>
    </source>
</evidence>
<dbReference type="GO" id="GO:0046839">
    <property type="term" value="P:phospholipid dephosphorylation"/>
    <property type="evidence" value="ECO:0007669"/>
    <property type="project" value="TreeGrafter"/>
</dbReference>
<dbReference type="PANTHER" id="PTHR10165">
    <property type="entry name" value="LIPID PHOSPHATE PHOSPHATASE"/>
    <property type="match status" value="1"/>
</dbReference>
<evidence type="ECO:0000259" key="8">
    <source>
        <dbReference type="Pfam" id="PF01569"/>
    </source>
</evidence>
<feature type="region of interest" description="Disordered" evidence="6">
    <location>
        <begin position="283"/>
        <end position="324"/>
    </location>
</feature>
<dbReference type="PANTHER" id="PTHR10165:SF84">
    <property type="entry name" value="PHOSPHATIDIC ACID PHOSPHATASE BETA"/>
    <property type="match status" value="1"/>
</dbReference>
<keyword evidence="4 7" id="KW-1133">Transmembrane helix</keyword>
<protein>
    <recommendedName>
        <fullName evidence="8">Phosphatidic acid phosphatase type 2/haloperoxidase domain-containing protein</fullName>
    </recommendedName>
</protein>
<name>A0A1Y2LYS3_EPING</name>
<dbReference type="InterPro" id="IPR000326">
    <property type="entry name" value="PAP2/HPO"/>
</dbReference>
<sequence length="324" mass="35415">MTTPNARPGLDLHRRSYAPVPESQTLPHFTASSPPVPLSTVHVPALSDIPEERSRATSSTESHIPSLDGAAEDFSPNMPGSKSAQQQRRRRDKLKPGFRNAPPFRVFVRRNWLDIVTQLACVLVAWTIYLSAKPLMPRYFPLYPGVGTSAWGLEYGKPLLREYVSTPVSAAVSFVVPLLVMGAFGLWETRDFWESNAAIMGLGYALATATLLQCFLKWFIGGLRPHFLSACQPRIPPLPANPSPFAPATEAQMSFPSGHSSAAFAGFGFLALYLNARLKIIGRHQPPPSPSPSQSQSPHAPNASPPSRHDPQHAHPADARRTPH</sequence>
<keyword evidence="10" id="KW-1185">Reference proteome</keyword>
<dbReference type="AlphaFoldDB" id="A0A1Y2LYS3"/>
<feature type="domain" description="Phosphatidic acid phosphatase type 2/haloperoxidase" evidence="8">
    <location>
        <begin position="200"/>
        <end position="281"/>
    </location>
</feature>
<feature type="region of interest" description="Disordered" evidence="6">
    <location>
        <begin position="1"/>
        <end position="97"/>
    </location>
</feature>
<dbReference type="Gene3D" id="1.20.144.10">
    <property type="entry name" value="Phosphatidic acid phosphatase type 2/haloperoxidase"/>
    <property type="match status" value="1"/>
</dbReference>
<evidence type="ECO:0000256" key="6">
    <source>
        <dbReference type="SAM" id="MobiDB-lite"/>
    </source>
</evidence>
<keyword evidence="3 7" id="KW-0812">Transmembrane</keyword>
<feature type="transmembrane region" description="Helical" evidence="7">
    <location>
        <begin position="112"/>
        <end position="132"/>
    </location>
</feature>
<evidence type="ECO:0000256" key="3">
    <source>
        <dbReference type="ARBA" id="ARBA00022692"/>
    </source>
</evidence>
<evidence type="ECO:0000313" key="9">
    <source>
        <dbReference type="EMBL" id="OSS48679.1"/>
    </source>
</evidence>
<dbReference type="GO" id="GO:0008195">
    <property type="term" value="F:phosphatidate phosphatase activity"/>
    <property type="evidence" value="ECO:0007669"/>
    <property type="project" value="TreeGrafter"/>
</dbReference>
<feature type="transmembrane region" description="Helical" evidence="7">
    <location>
        <begin position="168"/>
        <end position="187"/>
    </location>
</feature>
<feature type="transmembrane region" description="Helical" evidence="7">
    <location>
        <begin position="199"/>
        <end position="220"/>
    </location>
</feature>
<dbReference type="Proteomes" id="UP000193240">
    <property type="component" value="Unassembled WGS sequence"/>
</dbReference>
<dbReference type="InParanoid" id="A0A1Y2LYS3"/>
<evidence type="ECO:0000313" key="10">
    <source>
        <dbReference type="Proteomes" id="UP000193240"/>
    </source>
</evidence>
<organism evidence="9 10">
    <name type="scientific">Epicoccum nigrum</name>
    <name type="common">Soil fungus</name>
    <name type="synonym">Epicoccum purpurascens</name>
    <dbReference type="NCBI Taxonomy" id="105696"/>
    <lineage>
        <taxon>Eukaryota</taxon>
        <taxon>Fungi</taxon>
        <taxon>Dikarya</taxon>
        <taxon>Ascomycota</taxon>
        <taxon>Pezizomycotina</taxon>
        <taxon>Dothideomycetes</taxon>
        <taxon>Pleosporomycetidae</taxon>
        <taxon>Pleosporales</taxon>
        <taxon>Pleosporineae</taxon>
        <taxon>Didymellaceae</taxon>
        <taxon>Epicoccum</taxon>
    </lineage>
</organism>
<evidence type="ECO:0000256" key="7">
    <source>
        <dbReference type="SAM" id="Phobius"/>
    </source>
</evidence>